<keyword evidence="1" id="KW-0812">Transmembrane</keyword>
<dbReference type="AlphaFoldDB" id="A0A1F6PEE0"/>
<dbReference type="EMBL" id="MFRE01000008">
    <property type="protein sequence ID" value="OGH94532.1"/>
    <property type="molecule type" value="Genomic_DNA"/>
</dbReference>
<dbReference type="Proteomes" id="UP000178254">
    <property type="component" value="Unassembled WGS sequence"/>
</dbReference>
<comment type="caution">
    <text evidence="3">The sequence shown here is derived from an EMBL/GenBank/DDBJ whole genome shotgun (WGS) entry which is preliminary data.</text>
</comment>
<keyword evidence="1" id="KW-1133">Transmembrane helix</keyword>
<evidence type="ECO:0000313" key="3">
    <source>
        <dbReference type="EMBL" id="OGH94532.1"/>
    </source>
</evidence>
<dbReference type="InterPro" id="IPR036249">
    <property type="entry name" value="Thioredoxin-like_sf"/>
</dbReference>
<dbReference type="STRING" id="1798709.A2538_00100"/>
<feature type="domain" description="Thioredoxin-like fold" evidence="2">
    <location>
        <begin position="59"/>
        <end position="211"/>
    </location>
</feature>
<dbReference type="Gene3D" id="3.40.30.10">
    <property type="entry name" value="Glutaredoxin"/>
    <property type="match status" value="1"/>
</dbReference>
<reference evidence="3 4" key="1">
    <citation type="journal article" date="2016" name="Nat. Commun.">
        <title>Thousands of microbial genomes shed light on interconnected biogeochemical processes in an aquifer system.</title>
        <authorList>
            <person name="Anantharaman K."/>
            <person name="Brown C.T."/>
            <person name="Hug L.A."/>
            <person name="Sharon I."/>
            <person name="Castelle C.J."/>
            <person name="Probst A.J."/>
            <person name="Thomas B.C."/>
            <person name="Singh A."/>
            <person name="Wilkins M.J."/>
            <person name="Karaoz U."/>
            <person name="Brodie E.L."/>
            <person name="Williams K.H."/>
            <person name="Hubbard S.S."/>
            <person name="Banfield J.F."/>
        </authorList>
    </citation>
    <scope>NUCLEOTIDE SEQUENCE [LARGE SCALE GENOMIC DNA]</scope>
</reference>
<gene>
    <name evidence="3" type="ORF">A2538_00100</name>
</gene>
<dbReference type="Pfam" id="PF13462">
    <property type="entry name" value="Thioredoxin_4"/>
    <property type="match status" value="1"/>
</dbReference>
<accession>A0A1F6PEE0</accession>
<dbReference type="SUPFAM" id="SSF52833">
    <property type="entry name" value="Thioredoxin-like"/>
    <property type="match status" value="1"/>
</dbReference>
<sequence>MDTTKKFYWLMLSICVLAGLMLTVVFNRGKNIQTQTVNTPLISAGFQEFDYYSTGMPPIGNPGAALIAVGWFDFNNARDRDVLKNLLAVATTRPQDIQLYIKNFPQPKLFHSDSALPHRALWCASKQNQLRTFLENGILSGDKLDKNSLQQTADALGINQTTWNDCLNLPITNQIILDDFDQAERLGLKSTPSLFVNNKKINLEDDVDIKELFDKLLAV</sequence>
<evidence type="ECO:0000259" key="2">
    <source>
        <dbReference type="Pfam" id="PF13462"/>
    </source>
</evidence>
<organism evidence="3 4">
    <name type="scientific">Candidatus Magasanikbacteria bacterium RIFOXYD2_FULL_41_14</name>
    <dbReference type="NCBI Taxonomy" id="1798709"/>
    <lineage>
        <taxon>Bacteria</taxon>
        <taxon>Candidatus Magasanikiibacteriota</taxon>
    </lineage>
</organism>
<protein>
    <recommendedName>
        <fullName evidence="2">Thioredoxin-like fold domain-containing protein</fullName>
    </recommendedName>
</protein>
<keyword evidence="1" id="KW-0472">Membrane</keyword>
<evidence type="ECO:0000313" key="4">
    <source>
        <dbReference type="Proteomes" id="UP000178254"/>
    </source>
</evidence>
<name>A0A1F6PEE0_9BACT</name>
<dbReference type="InterPro" id="IPR012336">
    <property type="entry name" value="Thioredoxin-like_fold"/>
</dbReference>
<evidence type="ECO:0000256" key="1">
    <source>
        <dbReference type="SAM" id="Phobius"/>
    </source>
</evidence>
<proteinExistence type="predicted"/>
<feature type="transmembrane region" description="Helical" evidence="1">
    <location>
        <begin position="7"/>
        <end position="26"/>
    </location>
</feature>